<proteinExistence type="predicted"/>
<organism evidence="8">
    <name type="scientific">Caenorhabditis remanei</name>
    <name type="common">Caenorhabditis vulgaris</name>
    <dbReference type="NCBI Taxonomy" id="31234"/>
    <lineage>
        <taxon>Eukaryota</taxon>
        <taxon>Metazoa</taxon>
        <taxon>Ecdysozoa</taxon>
        <taxon>Nematoda</taxon>
        <taxon>Chromadorea</taxon>
        <taxon>Rhabditida</taxon>
        <taxon>Rhabditina</taxon>
        <taxon>Rhabditomorpha</taxon>
        <taxon>Rhabditoidea</taxon>
        <taxon>Rhabditidae</taxon>
        <taxon>Peloderinae</taxon>
        <taxon>Caenorhabditis</taxon>
    </lineage>
</organism>
<keyword evidence="6" id="KW-1133">Transmembrane helix</keyword>
<dbReference type="PANTHER" id="PTHR46671:SF7">
    <property type="entry name" value="CORE-2_I-BRANCHING ENZYME"/>
    <property type="match status" value="1"/>
</dbReference>
<protein>
    <submittedName>
        <fullName evidence="7">Uncharacterized protein</fullName>
    </submittedName>
</protein>
<keyword evidence="4 6" id="KW-0472">Membrane</keyword>
<keyword evidence="3" id="KW-0808">Transferase</keyword>
<evidence type="ECO:0000256" key="6">
    <source>
        <dbReference type="SAM" id="Phobius"/>
    </source>
</evidence>
<evidence type="ECO:0000313" key="7">
    <source>
        <dbReference type="EMBL" id="EFP12770.1"/>
    </source>
</evidence>
<evidence type="ECO:0000256" key="4">
    <source>
        <dbReference type="ARBA" id="ARBA00023136"/>
    </source>
</evidence>
<dbReference type="eggNOG" id="KOG0799">
    <property type="taxonomic scope" value="Eukaryota"/>
</dbReference>
<dbReference type="HOGENOM" id="CLU_032341_2_0_1"/>
<dbReference type="InterPro" id="IPR003406">
    <property type="entry name" value="Glyco_trans_14"/>
</dbReference>
<keyword evidence="8" id="KW-1185">Reference proteome</keyword>
<dbReference type="InParanoid" id="E3MZ40"/>
<evidence type="ECO:0000256" key="3">
    <source>
        <dbReference type="ARBA" id="ARBA00022679"/>
    </source>
</evidence>
<keyword evidence="2" id="KW-0328">Glycosyltransferase</keyword>
<dbReference type="GO" id="GO:0016757">
    <property type="term" value="F:glycosyltransferase activity"/>
    <property type="evidence" value="ECO:0007669"/>
    <property type="project" value="UniProtKB-KW"/>
</dbReference>
<dbReference type="OrthoDB" id="2019572at2759"/>
<dbReference type="GO" id="GO:0016020">
    <property type="term" value="C:membrane"/>
    <property type="evidence" value="ECO:0007669"/>
    <property type="project" value="UniProtKB-SubCell"/>
</dbReference>
<evidence type="ECO:0000256" key="5">
    <source>
        <dbReference type="ARBA" id="ARBA00023180"/>
    </source>
</evidence>
<keyword evidence="5" id="KW-0325">Glycoprotein</keyword>
<evidence type="ECO:0000313" key="8">
    <source>
        <dbReference type="Proteomes" id="UP000008281"/>
    </source>
</evidence>
<dbReference type="AlphaFoldDB" id="E3MZ40"/>
<dbReference type="PANTHER" id="PTHR46671">
    <property type="entry name" value="PROTEIN CBG11221"/>
    <property type="match status" value="1"/>
</dbReference>
<comment type="subcellular location">
    <subcellularLocation>
        <location evidence="1">Membrane</location>
        <topology evidence="1">Single-pass type II membrane protein</topology>
    </subcellularLocation>
</comment>
<evidence type="ECO:0000256" key="1">
    <source>
        <dbReference type="ARBA" id="ARBA00004606"/>
    </source>
</evidence>
<accession>E3MZ40</accession>
<dbReference type="STRING" id="31234.E3MZ40"/>
<feature type="transmembrane region" description="Helical" evidence="6">
    <location>
        <begin position="7"/>
        <end position="24"/>
    </location>
</feature>
<dbReference type="Pfam" id="PF02485">
    <property type="entry name" value="Branch"/>
    <property type="match status" value="1"/>
</dbReference>
<reference evidence="7" key="1">
    <citation type="submission" date="2007-07" db="EMBL/GenBank/DDBJ databases">
        <title>PCAP assembly of the Caenorhabditis remanei genome.</title>
        <authorList>
            <consortium name="The Caenorhabditis remanei Sequencing Consortium"/>
            <person name="Wilson R.K."/>
        </authorList>
    </citation>
    <scope>NUCLEOTIDE SEQUENCE [LARGE SCALE GENOMIC DNA]</scope>
    <source>
        <strain evidence="7">PB4641</strain>
    </source>
</reference>
<name>E3MZ40_CAERE</name>
<dbReference type="EMBL" id="DS268499">
    <property type="protein sequence ID" value="EFP12770.1"/>
    <property type="molecule type" value="Genomic_DNA"/>
</dbReference>
<gene>
    <name evidence="7" type="ORF">CRE_05083</name>
</gene>
<dbReference type="Proteomes" id="UP000008281">
    <property type="component" value="Unassembled WGS sequence"/>
</dbReference>
<evidence type="ECO:0000256" key="2">
    <source>
        <dbReference type="ARBA" id="ARBA00022676"/>
    </source>
</evidence>
<sequence>MRLLGNYLQILIVVLFLVSYYWVVQQPSDDFDSEIPIERIVKLYERVISALRENSSEICEGTFKYCRRPETRHINCGEVLKGNKTYISTITGENRVPLVSNPYLNMTCPQISNRIRSSYEMNPLKVGGIAFARNVYTDYELIEKQVQMTWHPENRYCFVVDIDADIHFIWKMIQLVNCFENQMTMLPVTLYMDSAGHNQNLAHTQCMGSLLQYPNWSYLMLLQNHDIVTKTVYELDRIFEIMNGAADLEIENDTLDGSLRRFNFNPKNLKLFRNGLFEQQMFHNFLFPETGISENNLKTPVTLVSGSVAASLSRESVQWLIDTTDVTVFTEQLNRTEYGGDKKFMASLYTNSQLGMPGHFTSECIKQGVPVAHFTRFLFYLSMFYFHGFSMSQRADNESYKCATKTTRHKTCLFGIEDLKSIAEMPHLTWNKVYPSFDWSIIDCTAELLFNRTFLGQENKHFDEDYYMNSISVEYHRNRNNPGYKLNCTSNQKTKIYEYYL</sequence>
<keyword evidence="6" id="KW-0812">Transmembrane</keyword>